<comment type="caution">
    <text evidence="3">The sequence shown here is derived from an EMBL/GenBank/DDBJ whole genome shotgun (WGS) entry which is preliminary data.</text>
</comment>
<gene>
    <name evidence="3" type="ORF">FRC98_06730</name>
</gene>
<protein>
    <submittedName>
        <fullName evidence="3">Cyclic nucleotide-binding domain-containing protein</fullName>
    </submittedName>
</protein>
<dbReference type="SUPFAM" id="SSF51206">
    <property type="entry name" value="cAMP-binding domain-like"/>
    <property type="match status" value="1"/>
</dbReference>
<dbReference type="PANTHER" id="PTHR24567">
    <property type="entry name" value="CRP FAMILY TRANSCRIPTIONAL REGULATORY PROTEIN"/>
    <property type="match status" value="1"/>
</dbReference>
<sequence>MASRRSLNPGPGVPPRATTHRPVLKKLPPPRPHLVLKHPSSRIISRRGDCIALPPVDTLQRVRHRRPSAGFPLHPRDETIMTEKIAETIQESPLFKHLNDADVKALISASDLKIFQPGERIIEEDQNVDSLYIVLTGRIRVWTNGPAGEVELKTMGPGAYFGEVSLMSGNTATATVEVKTGPAQVVAIGKQALLAVVERDEKIRKMLQGVTLARAKDTIGKVFK</sequence>
<reference evidence="3 4" key="1">
    <citation type="submission" date="2019-08" db="EMBL/GenBank/DDBJ databases">
        <title>Bradymonadales sp. TMQ4.</title>
        <authorList>
            <person name="Liang Q."/>
        </authorList>
    </citation>
    <scope>NUCLEOTIDE SEQUENCE [LARGE SCALE GENOMIC DNA]</scope>
    <source>
        <strain evidence="3 4">TMQ4</strain>
    </source>
</reference>
<organism evidence="3 4">
    <name type="scientific">Lujinxingia vulgaris</name>
    <dbReference type="NCBI Taxonomy" id="2600176"/>
    <lineage>
        <taxon>Bacteria</taxon>
        <taxon>Deltaproteobacteria</taxon>
        <taxon>Bradymonadales</taxon>
        <taxon>Lujinxingiaceae</taxon>
        <taxon>Lujinxingia</taxon>
    </lineage>
</organism>
<dbReference type="PANTHER" id="PTHR24567:SF74">
    <property type="entry name" value="HTH-TYPE TRANSCRIPTIONAL REGULATOR ARCR"/>
    <property type="match status" value="1"/>
</dbReference>
<dbReference type="CDD" id="cd00038">
    <property type="entry name" value="CAP_ED"/>
    <property type="match status" value="1"/>
</dbReference>
<keyword evidence="4" id="KW-1185">Reference proteome</keyword>
<accession>A0A5C6XKA6</accession>
<feature type="domain" description="Cyclic nucleotide-binding" evidence="2">
    <location>
        <begin position="94"/>
        <end position="214"/>
    </location>
</feature>
<dbReference type="InterPro" id="IPR050397">
    <property type="entry name" value="Env_Response_Regulators"/>
</dbReference>
<dbReference type="GO" id="GO:0003700">
    <property type="term" value="F:DNA-binding transcription factor activity"/>
    <property type="evidence" value="ECO:0007669"/>
    <property type="project" value="TreeGrafter"/>
</dbReference>
<dbReference type="OrthoDB" id="892842at2"/>
<dbReference type="InterPro" id="IPR014710">
    <property type="entry name" value="RmlC-like_jellyroll"/>
</dbReference>
<dbReference type="EMBL" id="VOSM01000002">
    <property type="protein sequence ID" value="TXD38570.1"/>
    <property type="molecule type" value="Genomic_DNA"/>
</dbReference>
<dbReference type="AlphaFoldDB" id="A0A5C6XKA6"/>
<evidence type="ECO:0000259" key="2">
    <source>
        <dbReference type="PROSITE" id="PS50042"/>
    </source>
</evidence>
<evidence type="ECO:0000256" key="1">
    <source>
        <dbReference type="SAM" id="MobiDB-lite"/>
    </source>
</evidence>
<dbReference type="InterPro" id="IPR000595">
    <property type="entry name" value="cNMP-bd_dom"/>
</dbReference>
<evidence type="ECO:0000313" key="4">
    <source>
        <dbReference type="Proteomes" id="UP000321412"/>
    </source>
</evidence>
<name>A0A5C6XKA6_9DELT</name>
<dbReference type="SMART" id="SM00100">
    <property type="entry name" value="cNMP"/>
    <property type="match status" value="1"/>
</dbReference>
<dbReference type="Pfam" id="PF00027">
    <property type="entry name" value="cNMP_binding"/>
    <property type="match status" value="1"/>
</dbReference>
<dbReference type="PROSITE" id="PS50042">
    <property type="entry name" value="CNMP_BINDING_3"/>
    <property type="match status" value="1"/>
</dbReference>
<evidence type="ECO:0000313" key="3">
    <source>
        <dbReference type="EMBL" id="TXD38570.1"/>
    </source>
</evidence>
<dbReference type="GO" id="GO:0005829">
    <property type="term" value="C:cytosol"/>
    <property type="evidence" value="ECO:0007669"/>
    <property type="project" value="TreeGrafter"/>
</dbReference>
<feature type="region of interest" description="Disordered" evidence="1">
    <location>
        <begin position="1"/>
        <end position="36"/>
    </location>
</feature>
<dbReference type="Gene3D" id="2.60.120.10">
    <property type="entry name" value="Jelly Rolls"/>
    <property type="match status" value="1"/>
</dbReference>
<dbReference type="Proteomes" id="UP000321412">
    <property type="component" value="Unassembled WGS sequence"/>
</dbReference>
<proteinExistence type="predicted"/>
<dbReference type="InterPro" id="IPR018490">
    <property type="entry name" value="cNMP-bd_dom_sf"/>
</dbReference>